<dbReference type="InterPro" id="IPR014867">
    <property type="entry name" value="Spore_coat_CotH_CotH2/3/7"/>
</dbReference>
<dbReference type="EMBL" id="JABFCR010000078">
    <property type="protein sequence ID" value="NNU34903.1"/>
    <property type="molecule type" value="Genomic_DNA"/>
</dbReference>
<keyword evidence="2" id="KW-1185">Reference proteome</keyword>
<name>A0ABX1W3Z7_9SPHI</name>
<evidence type="ECO:0000313" key="1">
    <source>
        <dbReference type="EMBL" id="NNU34903.1"/>
    </source>
</evidence>
<protein>
    <recommendedName>
        <fullName evidence="3">CotH protein</fullName>
    </recommendedName>
</protein>
<accession>A0ABX1W3Z7</accession>
<sequence>MINTRGVYCLTERLDRKQLKVKKQYGNMYKADNWSDEVNFAAMTNPFSNDFADWGGGWQFAYPEIGDTPAPDWKYLYNIVNFITTANDKAFSSDIKNKVDINNLVDYFIFMNILEAKDNQAKNTFFSFYDYRTAGSFFYSVWDLDGTMGRNYDGTPLPHEILGAGSNHLYQRLLGLNPANFKELVKSRWTVLKNNQLGKSVVASRIETYRKSMVSTGAFARERAMWLLVEPDLNAEATYMTNWYGAQYDLFDSYVNSL</sequence>
<organism evidence="1 2">
    <name type="scientific">Mucilaginibacter humi</name>
    <dbReference type="NCBI Taxonomy" id="2732510"/>
    <lineage>
        <taxon>Bacteria</taxon>
        <taxon>Pseudomonadati</taxon>
        <taxon>Bacteroidota</taxon>
        <taxon>Sphingobacteriia</taxon>
        <taxon>Sphingobacteriales</taxon>
        <taxon>Sphingobacteriaceae</taxon>
        <taxon>Mucilaginibacter</taxon>
    </lineage>
</organism>
<dbReference type="Proteomes" id="UP000566071">
    <property type="component" value="Unassembled WGS sequence"/>
</dbReference>
<dbReference type="RefSeq" id="WP_175270569.1">
    <property type="nucleotide sequence ID" value="NZ_JABFCR010000078.1"/>
</dbReference>
<comment type="caution">
    <text evidence="1">The sequence shown here is derived from an EMBL/GenBank/DDBJ whole genome shotgun (WGS) entry which is preliminary data.</text>
</comment>
<evidence type="ECO:0008006" key="3">
    <source>
        <dbReference type="Google" id="ProtNLM"/>
    </source>
</evidence>
<proteinExistence type="predicted"/>
<reference evidence="1 2" key="1">
    <citation type="submission" date="2020-05" db="EMBL/GenBank/DDBJ databases">
        <authorList>
            <person name="Khan S.A."/>
            <person name="Jeon C.O."/>
            <person name="Chun B.H."/>
        </authorList>
    </citation>
    <scope>NUCLEOTIDE SEQUENCE [LARGE SCALE GENOMIC DNA]</scope>
    <source>
        <strain evidence="1 2">S1162</strain>
    </source>
</reference>
<gene>
    <name evidence="1" type="ORF">HK413_14150</name>
</gene>
<dbReference type="Pfam" id="PF08757">
    <property type="entry name" value="CotH"/>
    <property type="match status" value="1"/>
</dbReference>
<evidence type="ECO:0000313" key="2">
    <source>
        <dbReference type="Proteomes" id="UP000566071"/>
    </source>
</evidence>